<dbReference type="InterPro" id="IPR009057">
    <property type="entry name" value="Homeodomain-like_sf"/>
</dbReference>
<accession>A0A916T911</accession>
<dbReference type="GO" id="GO:0003700">
    <property type="term" value="F:DNA-binding transcription factor activity"/>
    <property type="evidence" value="ECO:0007669"/>
    <property type="project" value="TreeGrafter"/>
</dbReference>
<feature type="DNA-binding region" description="H-T-H motif" evidence="4">
    <location>
        <begin position="32"/>
        <end position="51"/>
    </location>
</feature>
<dbReference type="InterPro" id="IPR050109">
    <property type="entry name" value="HTH-type_TetR-like_transc_reg"/>
</dbReference>
<comment type="caution">
    <text evidence="6">The sequence shown here is derived from an EMBL/GenBank/DDBJ whole genome shotgun (WGS) entry which is preliminary data.</text>
</comment>
<name>A0A916T911_9ACTN</name>
<evidence type="ECO:0000256" key="4">
    <source>
        <dbReference type="PROSITE-ProRule" id="PRU00335"/>
    </source>
</evidence>
<dbReference type="SUPFAM" id="SSF48498">
    <property type="entry name" value="Tetracyclin repressor-like, C-terminal domain"/>
    <property type="match status" value="1"/>
</dbReference>
<dbReference type="AlphaFoldDB" id="A0A916T911"/>
<dbReference type="InterPro" id="IPR036271">
    <property type="entry name" value="Tet_transcr_reg_TetR-rel_C_sf"/>
</dbReference>
<dbReference type="SUPFAM" id="SSF46689">
    <property type="entry name" value="Homeodomain-like"/>
    <property type="match status" value="1"/>
</dbReference>
<dbReference type="PANTHER" id="PTHR30055">
    <property type="entry name" value="HTH-TYPE TRANSCRIPTIONAL REGULATOR RUTR"/>
    <property type="match status" value="1"/>
</dbReference>
<reference evidence="6" key="1">
    <citation type="journal article" date="2014" name="Int. J. Syst. Evol. Microbiol.">
        <title>Complete genome sequence of Corynebacterium casei LMG S-19264T (=DSM 44701T), isolated from a smear-ripened cheese.</title>
        <authorList>
            <consortium name="US DOE Joint Genome Institute (JGI-PGF)"/>
            <person name="Walter F."/>
            <person name="Albersmeier A."/>
            <person name="Kalinowski J."/>
            <person name="Ruckert C."/>
        </authorList>
    </citation>
    <scope>NUCLEOTIDE SEQUENCE</scope>
    <source>
        <strain evidence="6">CGMCC 1.12827</strain>
    </source>
</reference>
<dbReference type="PROSITE" id="PS50977">
    <property type="entry name" value="HTH_TETR_2"/>
    <property type="match status" value="1"/>
</dbReference>
<dbReference type="EMBL" id="BMGC01000018">
    <property type="protein sequence ID" value="GGB36379.1"/>
    <property type="molecule type" value="Genomic_DNA"/>
</dbReference>
<dbReference type="Gene3D" id="1.10.357.10">
    <property type="entry name" value="Tetracycline Repressor, domain 2"/>
    <property type="match status" value="1"/>
</dbReference>
<protein>
    <recommendedName>
        <fullName evidence="5">HTH tetR-type domain-containing protein</fullName>
    </recommendedName>
</protein>
<proteinExistence type="predicted"/>
<keyword evidence="3" id="KW-0804">Transcription</keyword>
<keyword evidence="1" id="KW-0805">Transcription regulation</keyword>
<dbReference type="Proteomes" id="UP000621454">
    <property type="component" value="Unassembled WGS sequence"/>
</dbReference>
<keyword evidence="7" id="KW-1185">Reference proteome</keyword>
<evidence type="ECO:0000256" key="3">
    <source>
        <dbReference type="ARBA" id="ARBA00023163"/>
    </source>
</evidence>
<evidence type="ECO:0000256" key="1">
    <source>
        <dbReference type="ARBA" id="ARBA00023015"/>
    </source>
</evidence>
<evidence type="ECO:0000259" key="5">
    <source>
        <dbReference type="PROSITE" id="PS50977"/>
    </source>
</evidence>
<keyword evidence="2 4" id="KW-0238">DNA-binding</keyword>
<evidence type="ECO:0000313" key="6">
    <source>
        <dbReference type="EMBL" id="GGB36379.1"/>
    </source>
</evidence>
<sequence>MVTSGHQGDGTRELLLRAAAEEILGTGYAGASLSAIAARRNVTKGALAYHYPAKSDIAAALLERQAATLQALLAASQARYPQCGVRQLIDFLYNVVSVHLADPLMAAGNSIAFGPAVPGLPATGGVAWWQHTYQEMFDAALQVGERSAGVPSGTAALTLTSMLIGGADMVRVIPQPAIDLDVAMSMVGVVLAGCGVSNASTLIGEVVAHAGEAAGRQAAGDFTATE</sequence>
<organism evidence="6 7">
    <name type="scientific">Gordonia jinhuaensis</name>
    <dbReference type="NCBI Taxonomy" id="1517702"/>
    <lineage>
        <taxon>Bacteria</taxon>
        <taxon>Bacillati</taxon>
        <taxon>Actinomycetota</taxon>
        <taxon>Actinomycetes</taxon>
        <taxon>Mycobacteriales</taxon>
        <taxon>Gordoniaceae</taxon>
        <taxon>Gordonia</taxon>
    </lineage>
</organism>
<dbReference type="Pfam" id="PF00440">
    <property type="entry name" value="TetR_N"/>
    <property type="match status" value="1"/>
</dbReference>
<evidence type="ECO:0000256" key="2">
    <source>
        <dbReference type="ARBA" id="ARBA00023125"/>
    </source>
</evidence>
<feature type="domain" description="HTH tetR-type" evidence="5">
    <location>
        <begin position="9"/>
        <end position="69"/>
    </location>
</feature>
<dbReference type="GO" id="GO:0000976">
    <property type="term" value="F:transcription cis-regulatory region binding"/>
    <property type="evidence" value="ECO:0007669"/>
    <property type="project" value="TreeGrafter"/>
</dbReference>
<reference evidence="6" key="2">
    <citation type="submission" date="2020-09" db="EMBL/GenBank/DDBJ databases">
        <authorList>
            <person name="Sun Q."/>
            <person name="Zhou Y."/>
        </authorList>
    </citation>
    <scope>NUCLEOTIDE SEQUENCE</scope>
    <source>
        <strain evidence="6">CGMCC 1.12827</strain>
    </source>
</reference>
<gene>
    <name evidence="6" type="ORF">GCM10011489_25410</name>
</gene>
<evidence type="ECO:0000313" key="7">
    <source>
        <dbReference type="Proteomes" id="UP000621454"/>
    </source>
</evidence>
<dbReference type="InterPro" id="IPR001647">
    <property type="entry name" value="HTH_TetR"/>
</dbReference>
<dbReference type="PANTHER" id="PTHR30055:SF234">
    <property type="entry name" value="HTH-TYPE TRANSCRIPTIONAL REGULATOR BETI"/>
    <property type="match status" value="1"/>
</dbReference>